<proteinExistence type="predicted"/>
<reference evidence="1 2" key="1">
    <citation type="submission" date="2020-05" db="EMBL/GenBank/DDBJ databases">
        <authorList>
            <person name="Campoy J."/>
            <person name="Schneeberger K."/>
            <person name="Spophaly S."/>
        </authorList>
    </citation>
    <scope>NUCLEOTIDE SEQUENCE [LARGE SCALE GENOMIC DNA]</scope>
    <source>
        <strain evidence="1">PruArmRojPasFocal</strain>
    </source>
</reference>
<dbReference type="Proteomes" id="UP000507222">
    <property type="component" value="Unassembled WGS sequence"/>
</dbReference>
<evidence type="ECO:0000313" key="2">
    <source>
        <dbReference type="Proteomes" id="UP000507222"/>
    </source>
</evidence>
<dbReference type="AlphaFoldDB" id="A0A6J5TT34"/>
<protein>
    <submittedName>
        <fullName evidence="1">Uncharacterized protein</fullName>
    </submittedName>
</protein>
<sequence>MAFTKNLSLLLDFATGDVGDEIWRWDLDDDDDGDNRKGGCGLLWSCDGVAGEGSKVAVMGWLGR</sequence>
<accession>A0A6J5TT34</accession>
<gene>
    <name evidence="1" type="ORF">CURHAP_LOCUS9738</name>
</gene>
<dbReference type="EMBL" id="CAEKDK010000001">
    <property type="protein sequence ID" value="CAB4267150.1"/>
    <property type="molecule type" value="Genomic_DNA"/>
</dbReference>
<organism evidence="1 2">
    <name type="scientific">Prunus armeniaca</name>
    <name type="common">Apricot</name>
    <name type="synonym">Armeniaca vulgaris</name>
    <dbReference type="NCBI Taxonomy" id="36596"/>
    <lineage>
        <taxon>Eukaryota</taxon>
        <taxon>Viridiplantae</taxon>
        <taxon>Streptophyta</taxon>
        <taxon>Embryophyta</taxon>
        <taxon>Tracheophyta</taxon>
        <taxon>Spermatophyta</taxon>
        <taxon>Magnoliopsida</taxon>
        <taxon>eudicotyledons</taxon>
        <taxon>Gunneridae</taxon>
        <taxon>Pentapetalae</taxon>
        <taxon>rosids</taxon>
        <taxon>fabids</taxon>
        <taxon>Rosales</taxon>
        <taxon>Rosaceae</taxon>
        <taxon>Amygdaloideae</taxon>
        <taxon>Amygdaleae</taxon>
        <taxon>Prunus</taxon>
    </lineage>
</organism>
<name>A0A6J5TT34_PRUAR</name>
<evidence type="ECO:0000313" key="1">
    <source>
        <dbReference type="EMBL" id="CAB4267150.1"/>
    </source>
</evidence>